<keyword evidence="2" id="KW-1133">Transmembrane helix</keyword>
<protein>
    <submittedName>
        <fullName evidence="3">Uncharacterized protein</fullName>
    </submittedName>
</protein>
<evidence type="ECO:0000256" key="1">
    <source>
        <dbReference type="SAM" id="MobiDB-lite"/>
    </source>
</evidence>
<dbReference type="OrthoDB" id="278173at2"/>
<keyword evidence="4" id="KW-1185">Reference proteome</keyword>
<reference evidence="3 4" key="1">
    <citation type="submission" date="2019-02" db="EMBL/GenBank/DDBJ databases">
        <title>Deep-cultivation of Planctomycetes and their phenomic and genomic characterization uncovers novel biology.</title>
        <authorList>
            <person name="Wiegand S."/>
            <person name="Jogler M."/>
            <person name="Boedeker C."/>
            <person name="Pinto D."/>
            <person name="Vollmers J."/>
            <person name="Rivas-Marin E."/>
            <person name="Kohn T."/>
            <person name="Peeters S.H."/>
            <person name="Heuer A."/>
            <person name="Rast P."/>
            <person name="Oberbeckmann S."/>
            <person name="Bunk B."/>
            <person name="Jeske O."/>
            <person name="Meyerdierks A."/>
            <person name="Storesund J.E."/>
            <person name="Kallscheuer N."/>
            <person name="Luecker S."/>
            <person name="Lage O.M."/>
            <person name="Pohl T."/>
            <person name="Merkel B.J."/>
            <person name="Hornburger P."/>
            <person name="Mueller R.-W."/>
            <person name="Bruemmer F."/>
            <person name="Labrenz M."/>
            <person name="Spormann A.M."/>
            <person name="Op Den Camp H."/>
            <person name="Overmann J."/>
            <person name="Amann R."/>
            <person name="Jetten M.S.M."/>
            <person name="Mascher T."/>
            <person name="Medema M.H."/>
            <person name="Devos D.P."/>
            <person name="Kaster A.-K."/>
            <person name="Ovreas L."/>
            <person name="Rohde M."/>
            <person name="Galperin M.Y."/>
            <person name="Jogler C."/>
        </authorList>
    </citation>
    <scope>NUCLEOTIDE SEQUENCE [LARGE SCALE GENOMIC DNA]</scope>
    <source>
        <strain evidence="3 4">Pan54</strain>
    </source>
</reference>
<comment type="caution">
    <text evidence="3">The sequence shown here is derived from an EMBL/GenBank/DDBJ whole genome shotgun (WGS) entry which is preliminary data.</text>
</comment>
<evidence type="ECO:0000313" key="4">
    <source>
        <dbReference type="Proteomes" id="UP000316095"/>
    </source>
</evidence>
<gene>
    <name evidence="3" type="ORF">Pan54_00220</name>
</gene>
<organism evidence="3 4">
    <name type="scientific">Rubinisphaera italica</name>
    <dbReference type="NCBI Taxonomy" id="2527969"/>
    <lineage>
        <taxon>Bacteria</taxon>
        <taxon>Pseudomonadati</taxon>
        <taxon>Planctomycetota</taxon>
        <taxon>Planctomycetia</taxon>
        <taxon>Planctomycetales</taxon>
        <taxon>Planctomycetaceae</taxon>
        <taxon>Rubinisphaera</taxon>
    </lineage>
</organism>
<dbReference type="AlphaFoldDB" id="A0A5C5XBM3"/>
<accession>A0A5C5XBM3</accession>
<keyword evidence="2" id="KW-0472">Membrane</keyword>
<evidence type="ECO:0000313" key="3">
    <source>
        <dbReference type="EMBL" id="TWT59322.1"/>
    </source>
</evidence>
<keyword evidence="2" id="KW-0812">Transmembrane</keyword>
<feature type="compositionally biased region" description="Basic residues" evidence="1">
    <location>
        <begin position="73"/>
        <end position="82"/>
    </location>
</feature>
<proteinExistence type="predicted"/>
<name>A0A5C5XBM3_9PLAN</name>
<feature type="region of interest" description="Disordered" evidence="1">
    <location>
        <begin position="54"/>
        <end position="91"/>
    </location>
</feature>
<dbReference type="Proteomes" id="UP000316095">
    <property type="component" value="Unassembled WGS sequence"/>
</dbReference>
<dbReference type="RefSeq" id="WP_146501479.1">
    <property type="nucleotide sequence ID" value="NZ_SJPG01000001.1"/>
</dbReference>
<dbReference type="EMBL" id="SJPG01000001">
    <property type="protein sequence ID" value="TWT59322.1"/>
    <property type="molecule type" value="Genomic_DNA"/>
</dbReference>
<evidence type="ECO:0000256" key="2">
    <source>
        <dbReference type="SAM" id="Phobius"/>
    </source>
</evidence>
<sequence>MSIRMECKHCFRPLKAKDSAAGKKIQCPGCDTILKVPRPRRRKNEEDEFADALNSIDSHKDYAPISDELPPARRSRGKSSSKKSRDYGAPVSSQLASLVIGGFMLFELVIYVIRRNLGA</sequence>
<feature type="transmembrane region" description="Helical" evidence="2">
    <location>
        <begin position="95"/>
        <end position="113"/>
    </location>
</feature>